<evidence type="ECO:0000256" key="3">
    <source>
        <dbReference type="ARBA" id="ARBA00022729"/>
    </source>
</evidence>
<feature type="domain" description="Leucine-binding protein" evidence="5">
    <location>
        <begin position="12"/>
        <end position="354"/>
    </location>
</feature>
<reference evidence="6 7" key="1">
    <citation type="submission" date="2023-07" db="EMBL/GenBank/DDBJ databases">
        <title>Sorghum-associated microbial communities from plants grown in Nebraska, USA.</title>
        <authorList>
            <person name="Schachtman D."/>
        </authorList>
    </citation>
    <scope>NUCLEOTIDE SEQUENCE [LARGE SCALE GENOMIC DNA]</scope>
    <source>
        <strain evidence="6 7">DS1607</strain>
    </source>
</reference>
<accession>A0ABT9SDQ1</accession>
<evidence type="ECO:0000313" key="6">
    <source>
        <dbReference type="EMBL" id="MDP9902474.1"/>
    </source>
</evidence>
<dbReference type="Proteomes" id="UP001226867">
    <property type="component" value="Unassembled WGS sequence"/>
</dbReference>
<dbReference type="InterPro" id="IPR028082">
    <property type="entry name" value="Peripla_BP_I"/>
</dbReference>
<evidence type="ECO:0000313" key="7">
    <source>
        <dbReference type="Proteomes" id="UP001226867"/>
    </source>
</evidence>
<keyword evidence="4" id="KW-0029">Amino-acid transport</keyword>
<dbReference type="PRINTS" id="PR00337">
    <property type="entry name" value="LEUILEVALBP"/>
</dbReference>
<name>A0ABT9SDQ1_9BURK</name>
<proteinExistence type="inferred from homology"/>
<keyword evidence="3" id="KW-0732">Signal</keyword>
<sequence>MLTAAVVHAQDIKIGGLLETSGFAASLGKPGLEGAQLAVDQVNAQGGINGRKVQLINVNSESDNTKTVSGVKRLIEQEKATAIIGPMSSGSAFAIVDTVEKSKVAMVANAATRAVVLPPEQKTFSFLAPLTDAVVQVALLKDMQARGITKIAVLHSDVAFGTSGRDSLVKLAPDYKIEVVNKETFGNADTDITPQLTKIRASDAQAVVVWATGPGLAIATKNHRSLGIKTPLYMAHSANDFNYLRLAGESANGIFVPSSKLYVTDSLASSDPQTAVVARFVSEYEAKFGHPPATFAGNGYDAAMLIVNAIRKAGADPVAVRDAIEATKDYAGVTAVYSYGPQDHFGTRPESVVMLTVKAGKFELAGAAKSAPPARSATPSIGPERQMLRDRRHHLADGGGSACEPVAVRMRQHQVRRTQRGLQLDRVRVRRAEVQQGEALPVVHQAEQHGHGVHAVRDARRDAVRAEGREHVVAGARRVQQDERLGGQVAHRHMLPAQQRMAGRQHGLQRCRPDDDAFDTGRDLEVVRQRQVEGAGLQAFEQVFVVAFVPVQPRLRQVLGCHAHQRRQHVGREGEEAGQMHLSLDVPGVGQAAGAQLPGLQQQVAAFDGEGAAGSGQHQPARVPAQEELHAEHLFEMRDGRRHGGRRDVQRVGRFLQRLMAGDGDEVRELAEREVGGSQLRAAFADGSLGRFLAHGREYVGMVTGRKDGP</sequence>
<dbReference type="PANTHER" id="PTHR30483">
    <property type="entry name" value="LEUCINE-SPECIFIC-BINDING PROTEIN"/>
    <property type="match status" value="1"/>
</dbReference>
<protein>
    <submittedName>
        <fullName evidence="6">ABC-type branched-subunit amino acid transport system substrate-binding protein</fullName>
    </submittedName>
</protein>
<dbReference type="PANTHER" id="PTHR30483:SF38">
    <property type="entry name" value="BLR7848 PROTEIN"/>
    <property type="match status" value="1"/>
</dbReference>
<dbReference type="InterPro" id="IPR051010">
    <property type="entry name" value="BCAA_transport"/>
</dbReference>
<comment type="caution">
    <text evidence="6">The sequence shown here is derived from an EMBL/GenBank/DDBJ whole genome shotgun (WGS) entry which is preliminary data.</text>
</comment>
<evidence type="ECO:0000259" key="5">
    <source>
        <dbReference type="Pfam" id="PF13458"/>
    </source>
</evidence>
<comment type="similarity">
    <text evidence="1">Belongs to the leucine-binding protein family.</text>
</comment>
<dbReference type="InterPro" id="IPR000709">
    <property type="entry name" value="Leu_Ile_Val-bd"/>
</dbReference>
<keyword evidence="7" id="KW-1185">Reference proteome</keyword>
<dbReference type="EMBL" id="JAUSRO010000018">
    <property type="protein sequence ID" value="MDP9902474.1"/>
    <property type="molecule type" value="Genomic_DNA"/>
</dbReference>
<dbReference type="CDD" id="cd06333">
    <property type="entry name" value="PBP1_ABC_RPA1789-like"/>
    <property type="match status" value="1"/>
</dbReference>
<evidence type="ECO:0000256" key="4">
    <source>
        <dbReference type="ARBA" id="ARBA00022970"/>
    </source>
</evidence>
<organism evidence="6 7">
    <name type="scientific">Variovorax ginsengisoli</name>
    <dbReference type="NCBI Taxonomy" id="363844"/>
    <lineage>
        <taxon>Bacteria</taxon>
        <taxon>Pseudomonadati</taxon>
        <taxon>Pseudomonadota</taxon>
        <taxon>Betaproteobacteria</taxon>
        <taxon>Burkholderiales</taxon>
        <taxon>Comamonadaceae</taxon>
        <taxon>Variovorax</taxon>
    </lineage>
</organism>
<dbReference type="InterPro" id="IPR028081">
    <property type="entry name" value="Leu-bd"/>
</dbReference>
<dbReference type="SUPFAM" id="SSF53822">
    <property type="entry name" value="Periplasmic binding protein-like I"/>
    <property type="match status" value="1"/>
</dbReference>
<gene>
    <name evidence="6" type="ORF">J2W36_004751</name>
</gene>
<dbReference type="Gene3D" id="3.40.50.2300">
    <property type="match status" value="2"/>
</dbReference>
<dbReference type="Pfam" id="PF13458">
    <property type="entry name" value="Peripla_BP_6"/>
    <property type="match status" value="1"/>
</dbReference>
<evidence type="ECO:0000256" key="2">
    <source>
        <dbReference type="ARBA" id="ARBA00022448"/>
    </source>
</evidence>
<keyword evidence="2" id="KW-0813">Transport</keyword>
<evidence type="ECO:0000256" key="1">
    <source>
        <dbReference type="ARBA" id="ARBA00010062"/>
    </source>
</evidence>